<dbReference type="PANTHER" id="PTHR43214">
    <property type="entry name" value="TWO-COMPONENT RESPONSE REGULATOR"/>
    <property type="match status" value="1"/>
</dbReference>
<feature type="domain" description="Response regulatory" evidence="7">
    <location>
        <begin position="15"/>
        <end position="131"/>
    </location>
</feature>
<dbReference type="InterPro" id="IPR001789">
    <property type="entry name" value="Sig_transdc_resp-reg_receiver"/>
</dbReference>
<evidence type="ECO:0000259" key="7">
    <source>
        <dbReference type="PROSITE" id="PS50110"/>
    </source>
</evidence>
<dbReference type="SUPFAM" id="SSF52172">
    <property type="entry name" value="CheY-like"/>
    <property type="match status" value="1"/>
</dbReference>
<dbReference type="GO" id="GO:0000160">
    <property type="term" value="P:phosphorelay signal transduction system"/>
    <property type="evidence" value="ECO:0007669"/>
    <property type="project" value="InterPro"/>
</dbReference>
<dbReference type="EMBL" id="VAUV01000006">
    <property type="protein sequence ID" value="TLD71058.1"/>
    <property type="molecule type" value="Genomic_DNA"/>
</dbReference>
<feature type="modified residue" description="4-aspartylphosphate" evidence="5">
    <location>
        <position position="66"/>
    </location>
</feature>
<dbReference type="SUPFAM" id="SSF46894">
    <property type="entry name" value="C-terminal effector domain of the bipartite response regulators"/>
    <property type="match status" value="1"/>
</dbReference>
<evidence type="ECO:0000256" key="3">
    <source>
        <dbReference type="ARBA" id="ARBA00023125"/>
    </source>
</evidence>
<gene>
    <name evidence="8" type="ORF">FEM03_09095</name>
</gene>
<dbReference type="Pfam" id="PF00072">
    <property type="entry name" value="Response_reg"/>
    <property type="match status" value="1"/>
</dbReference>
<dbReference type="Proteomes" id="UP000306196">
    <property type="component" value="Unassembled WGS sequence"/>
</dbReference>
<sequence>MGISPNSDSRSNQLRFLVVDDHPLFRRGVALIVKNQPGFQVVGEAESFSSALDKAREVRPDFLITDITMPGPNGIELIKSILAEFPHLLILVISMHDEAEYPLKVIRAGAKGYVLKDEALDALPEALQKICSSGIYLSSRFNNTLIWKAVEANGGTEFRSFFSPLSEREMEVFELIGNQVSAHEIAGRLSLSVKTVENHRAHIKEKLGVQTASELTQLASQWIAACEPR</sequence>
<dbReference type="InterPro" id="IPR016032">
    <property type="entry name" value="Sig_transdc_resp-reg_C-effctor"/>
</dbReference>
<dbReference type="InterPro" id="IPR039420">
    <property type="entry name" value="WalR-like"/>
</dbReference>
<name>A0A5R8KFI6_9BACT</name>
<keyword evidence="4" id="KW-0804">Transcription</keyword>
<dbReference type="SMART" id="SM00448">
    <property type="entry name" value="REC"/>
    <property type="match status" value="1"/>
</dbReference>
<proteinExistence type="predicted"/>
<evidence type="ECO:0000256" key="1">
    <source>
        <dbReference type="ARBA" id="ARBA00022553"/>
    </source>
</evidence>
<dbReference type="CDD" id="cd17535">
    <property type="entry name" value="REC_NarL-like"/>
    <property type="match status" value="1"/>
</dbReference>
<dbReference type="SMART" id="SM00421">
    <property type="entry name" value="HTH_LUXR"/>
    <property type="match status" value="1"/>
</dbReference>
<evidence type="ECO:0000313" key="9">
    <source>
        <dbReference type="Proteomes" id="UP000306196"/>
    </source>
</evidence>
<protein>
    <submittedName>
        <fullName evidence="8">Response regulator transcription factor</fullName>
    </submittedName>
</protein>
<evidence type="ECO:0000256" key="2">
    <source>
        <dbReference type="ARBA" id="ARBA00023015"/>
    </source>
</evidence>
<comment type="caution">
    <text evidence="8">The sequence shown here is derived from an EMBL/GenBank/DDBJ whole genome shotgun (WGS) entry which is preliminary data.</text>
</comment>
<keyword evidence="3" id="KW-0238">DNA-binding</keyword>
<dbReference type="PROSITE" id="PS50110">
    <property type="entry name" value="RESPONSE_REGULATORY"/>
    <property type="match status" value="1"/>
</dbReference>
<evidence type="ECO:0000256" key="5">
    <source>
        <dbReference type="PROSITE-ProRule" id="PRU00169"/>
    </source>
</evidence>
<evidence type="ECO:0000256" key="4">
    <source>
        <dbReference type="ARBA" id="ARBA00023163"/>
    </source>
</evidence>
<dbReference type="Pfam" id="PF00196">
    <property type="entry name" value="GerE"/>
    <property type="match status" value="1"/>
</dbReference>
<dbReference type="PANTHER" id="PTHR43214:SF41">
    <property type="entry name" value="NITRATE_NITRITE RESPONSE REGULATOR PROTEIN NARP"/>
    <property type="match status" value="1"/>
</dbReference>
<dbReference type="GO" id="GO:0003677">
    <property type="term" value="F:DNA binding"/>
    <property type="evidence" value="ECO:0007669"/>
    <property type="project" value="UniProtKB-KW"/>
</dbReference>
<dbReference type="InterPro" id="IPR011006">
    <property type="entry name" value="CheY-like_superfamily"/>
</dbReference>
<dbReference type="GO" id="GO:0006355">
    <property type="term" value="P:regulation of DNA-templated transcription"/>
    <property type="evidence" value="ECO:0007669"/>
    <property type="project" value="InterPro"/>
</dbReference>
<accession>A0A5R8KFI6</accession>
<evidence type="ECO:0000259" key="6">
    <source>
        <dbReference type="PROSITE" id="PS50043"/>
    </source>
</evidence>
<keyword evidence="1 5" id="KW-0597">Phosphoprotein</keyword>
<keyword evidence="2" id="KW-0805">Transcription regulation</keyword>
<dbReference type="CDD" id="cd06170">
    <property type="entry name" value="LuxR_C_like"/>
    <property type="match status" value="1"/>
</dbReference>
<dbReference type="PRINTS" id="PR00038">
    <property type="entry name" value="HTHLUXR"/>
</dbReference>
<reference evidence="8 9" key="1">
    <citation type="submission" date="2019-05" db="EMBL/GenBank/DDBJ databases">
        <title>Verrucobacter flavum gen. nov., sp. nov. a new member of the family Verrucomicrobiaceae.</title>
        <authorList>
            <person name="Szuroczki S."/>
            <person name="Abbaszade G."/>
            <person name="Szabo A."/>
            <person name="Felfoldi T."/>
            <person name="Schumann P."/>
            <person name="Boka K."/>
            <person name="Keki Z."/>
            <person name="Toumi M."/>
            <person name="Toth E."/>
        </authorList>
    </citation>
    <scope>NUCLEOTIDE SEQUENCE [LARGE SCALE GENOMIC DNA]</scope>
    <source>
        <strain evidence="8 9">MG-N-17</strain>
    </source>
</reference>
<dbReference type="InterPro" id="IPR000792">
    <property type="entry name" value="Tscrpt_reg_LuxR_C"/>
</dbReference>
<dbReference type="AlphaFoldDB" id="A0A5R8KFI6"/>
<feature type="domain" description="HTH luxR-type" evidence="6">
    <location>
        <begin position="157"/>
        <end position="223"/>
    </location>
</feature>
<keyword evidence="9" id="KW-1185">Reference proteome</keyword>
<dbReference type="Gene3D" id="3.40.50.2300">
    <property type="match status" value="1"/>
</dbReference>
<organism evidence="8 9">
    <name type="scientific">Phragmitibacter flavus</name>
    <dbReference type="NCBI Taxonomy" id="2576071"/>
    <lineage>
        <taxon>Bacteria</taxon>
        <taxon>Pseudomonadati</taxon>
        <taxon>Verrucomicrobiota</taxon>
        <taxon>Verrucomicrobiia</taxon>
        <taxon>Verrucomicrobiales</taxon>
        <taxon>Verrucomicrobiaceae</taxon>
        <taxon>Phragmitibacter</taxon>
    </lineage>
</organism>
<dbReference type="InterPro" id="IPR058245">
    <property type="entry name" value="NreC/VraR/RcsB-like_REC"/>
</dbReference>
<dbReference type="OrthoDB" id="191163at2"/>
<dbReference type="RefSeq" id="WP_138085887.1">
    <property type="nucleotide sequence ID" value="NZ_VAUV01000006.1"/>
</dbReference>
<dbReference type="PROSITE" id="PS50043">
    <property type="entry name" value="HTH_LUXR_2"/>
    <property type="match status" value="1"/>
</dbReference>
<evidence type="ECO:0000313" key="8">
    <source>
        <dbReference type="EMBL" id="TLD71058.1"/>
    </source>
</evidence>